<dbReference type="SUPFAM" id="SSF53474">
    <property type="entry name" value="alpha/beta-Hydrolases"/>
    <property type="match status" value="1"/>
</dbReference>
<organism evidence="2 3">
    <name type="scientific">Lithospermum erythrorhizon</name>
    <name type="common">Purple gromwell</name>
    <name type="synonym">Lithospermum officinale var. erythrorhizon</name>
    <dbReference type="NCBI Taxonomy" id="34254"/>
    <lineage>
        <taxon>Eukaryota</taxon>
        <taxon>Viridiplantae</taxon>
        <taxon>Streptophyta</taxon>
        <taxon>Embryophyta</taxon>
        <taxon>Tracheophyta</taxon>
        <taxon>Spermatophyta</taxon>
        <taxon>Magnoliopsida</taxon>
        <taxon>eudicotyledons</taxon>
        <taxon>Gunneridae</taxon>
        <taxon>Pentapetalae</taxon>
        <taxon>asterids</taxon>
        <taxon>lamiids</taxon>
        <taxon>Boraginales</taxon>
        <taxon>Boraginaceae</taxon>
        <taxon>Boraginoideae</taxon>
        <taxon>Lithospermeae</taxon>
        <taxon>Lithospermum</taxon>
    </lineage>
</organism>
<dbReference type="PANTHER" id="PTHR46234">
    <property type="entry name" value="ALPHA/BETA-HYDROLASES SUPERFAMILY PROTEIN"/>
    <property type="match status" value="1"/>
</dbReference>
<feature type="domain" description="Phospholipase/carboxylesterase/thioesterase" evidence="1">
    <location>
        <begin position="30"/>
        <end position="253"/>
    </location>
</feature>
<evidence type="ECO:0000259" key="1">
    <source>
        <dbReference type="Pfam" id="PF02230"/>
    </source>
</evidence>
<sequence length="260" mass="27467">MSLAGSSLSSAVNCKIVTASKKAFSYGRTDVVKPKGKHQATIVWLHGLGDEGYGWSTILESLPLPNIKWICPTAPERPVTLFGGFPSTAWFDISEISENGKDDVEGLDATAAYVSSLLATEPPDIKLAIGGFSMGAAASLHSATCFVHGKYHNGKSYPTNLSAIVGLSGWLPCASTLSPKIEGVENAASLAASLPIMLCHGKSDNVVPYKFGDKSSQKLISAGFCDVTFKSYSGLGHHTLPEETDNVCKWLTTKLGLDGK</sequence>
<dbReference type="InterPro" id="IPR029058">
    <property type="entry name" value="AB_hydrolase_fold"/>
</dbReference>
<evidence type="ECO:0000313" key="3">
    <source>
        <dbReference type="Proteomes" id="UP001454036"/>
    </source>
</evidence>
<dbReference type="GO" id="GO:0016787">
    <property type="term" value="F:hydrolase activity"/>
    <property type="evidence" value="ECO:0007669"/>
    <property type="project" value="UniProtKB-KW"/>
</dbReference>
<evidence type="ECO:0000313" key="2">
    <source>
        <dbReference type="EMBL" id="GAA0169614.1"/>
    </source>
</evidence>
<gene>
    <name evidence="2" type="ORF">LIER_24060</name>
</gene>
<keyword evidence="3" id="KW-1185">Reference proteome</keyword>
<name>A0AAV3R158_LITER</name>
<dbReference type="Pfam" id="PF02230">
    <property type="entry name" value="Abhydrolase_2"/>
    <property type="match status" value="1"/>
</dbReference>
<dbReference type="Proteomes" id="UP001454036">
    <property type="component" value="Unassembled WGS sequence"/>
</dbReference>
<reference evidence="2 3" key="1">
    <citation type="submission" date="2024-01" db="EMBL/GenBank/DDBJ databases">
        <title>The complete chloroplast genome sequence of Lithospermum erythrorhizon: insights into the phylogenetic relationship among Boraginaceae species and the maternal lineages of purple gromwells.</title>
        <authorList>
            <person name="Okada T."/>
            <person name="Watanabe K."/>
        </authorList>
    </citation>
    <scope>NUCLEOTIDE SEQUENCE [LARGE SCALE GENOMIC DNA]</scope>
</reference>
<dbReference type="AlphaFoldDB" id="A0AAV3R158"/>
<proteinExistence type="predicted"/>
<dbReference type="EMBL" id="BAABME010006911">
    <property type="protein sequence ID" value="GAA0169614.1"/>
    <property type="molecule type" value="Genomic_DNA"/>
</dbReference>
<dbReference type="Gene3D" id="3.40.50.1820">
    <property type="entry name" value="alpha/beta hydrolase"/>
    <property type="match status" value="1"/>
</dbReference>
<dbReference type="InterPro" id="IPR003140">
    <property type="entry name" value="PLipase/COase/thioEstase"/>
</dbReference>
<comment type="caution">
    <text evidence="2">The sequence shown here is derived from an EMBL/GenBank/DDBJ whole genome shotgun (WGS) entry which is preliminary data.</text>
</comment>
<keyword evidence="2" id="KW-0378">Hydrolase</keyword>
<protein>
    <submittedName>
        <fullName evidence="2">Hydrolase</fullName>
    </submittedName>
</protein>
<accession>A0AAV3R158</accession>